<dbReference type="RefSeq" id="WP_289269056.1">
    <property type="nucleotide sequence ID" value="NZ_OX365700.1"/>
</dbReference>
<proteinExistence type="predicted"/>
<dbReference type="Proteomes" id="UP001179121">
    <property type="component" value="Chromosome"/>
</dbReference>
<evidence type="ECO:0000313" key="2">
    <source>
        <dbReference type="EMBL" id="CAI4032323.1"/>
    </source>
</evidence>
<accession>A0AA86N082</accession>
<name>A0AA86N082_9BACT</name>
<feature type="region of interest" description="Disordered" evidence="1">
    <location>
        <begin position="44"/>
        <end position="64"/>
    </location>
</feature>
<keyword evidence="3" id="KW-1185">Reference proteome</keyword>
<reference evidence="2" key="1">
    <citation type="submission" date="2022-10" db="EMBL/GenBank/DDBJ databases">
        <authorList>
            <person name="Koch H."/>
        </authorList>
    </citation>
    <scope>NUCLEOTIDE SEQUENCE</scope>
    <source>
        <strain evidence="2">DNF</strain>
    </source>
</reference>
<protein>
    <submittedName>
        <fullName evidence="2">Uncharacterized protein</fullName>
    </submittedName>
</protein>
<sequence>MTPACLTVSVDHERHEVLLTGSGGSEIRLTWVAAANLASLLNEASRQAEPPAPAGRTYQPACER</sequence>
<dbReference type="EMBL" id="OX365700">
    <property type="protein sequence ID" value="CAI4032323.1"/>
    <property type="molecule type" value="Genomic_DNA"/>
</dbReference>
<gene>
    <name evidence="2" type="ORF">DNFV4_02753</name>
</gene>
<evidence type="ECO:0000313" key="3">
    <source>
        <dbReference type="Proteomes" id="UP001179121"/>
    </source>
</evidence>
<dbReference type="AlphaFoldDB" id="A0AA86N082"/>
<organism evidence="2 3">
    <name type="scientific">Nitrospira tepida</name>
    <dbReference type="NCBI Taxonomy" id="2973512"/>
    <lineage>
        <taxon>Bacteria</taxon>
        <taxon>Pseudomonadati</taxon>
        <taxon>Nitrospirota</taxon>
        <taxon>Nitrospiria</taxon>
        <taxon>Nitrospirales</taxon>
        <taxon>Nitrospiraceae</taxon>
        <taxon>Nitrospira</taxon>
    </lineage>
</organism>
<dbReference type="KEGG" id="nti:DNFV4_02753"/>
<evidence type="ECO:0000256" key="1">
    <source>
        <dbReference type="SAM" id="MobiDB-lite"/>
    </source>
</evidence>